<proteinExistence type="predicted"/>
<evidence type="ECO:0000313" key="2">
    <source>
        <dbReference type="Proteomes" id="UP000295509"/>
    </source>
</evidence>
<comment type="caution">
    <text evidence="1">The sequence shown here is derived from an EMBL/GenBank/DDBJ whole genome shotgun (WGS) entry which is preliminary data.</text>
</comment>
<evidence type="ECO:0000313" key="1">
    <source>
        <dbReference type="EMBL" id="TDY42909.1"/>
    </source>
</evidence>
<dbReference type="EMBL" id="SORE01000019">
    <property type="protein sequence ID" value="TDY42909.1"/>
    <property type="molecule type" value="Genomic_DNA"/>
</dbReference>
<sequence>MKKYVIIATKGRAVETATLFDFLFEQDARPDAVYVVGAETADLPDVVGHPLHAHANVKLMLAKGPGLTVQRNAGVAELLRDLERDRVDEPWFAAFFDDDFRPHRGWLQQCDALFTEQPGVIGMTGQILADGVRGTGVSEADALRYLSGALAPQEHWASGAERRPLNSAYGCNMAFEERVIRNCRFDEALPLYGWQEDQDYTSQALALGEFVYEPACRGVHLGVKNGRISGVRFGYSQIANPIFLVKKNTMARKKAYVFITRHLLSNVYHSLQRDPIFDYRGRLKGNVLAFIDYLRGSSHPQRILDIGLASRGARRP</sequence>
<dbReference type="CDD" id="cd00761">
    <property type="entry name" value="Glyco_tranf_GTA_type"/>
    <property type="match status" value="1"/>
</dbReference>
<dbReference type="Gene3D" id="3.90.550.10">
    <property type="entry name" value="Spore Coat Polysaccharide Biosynthesis Protein SpsA, Chain A"/>
    <property type="match status" value="1"/>
</dbReference>
<accession>A0A4R8LHZ0</accession>
<dbReference type="InterPro" id="IPR029044">
    <property type="entry name" value="Nucleotide-diphossugar_trans"/>
</dbReference>
<dbReference type="RefSeq" id="WP_134194812.1">
    <property type="nucleotide sequence ID" value="NZ_JBHLUW010000017.1"/>
</dbReference>
<name>A0A4R8LHZ0_9BURK</name>
<organism evidence="1 2">
    <name type="scientific">Paraburkholderia rhizosphaerae</name>
    <dbReference type="NCBI Taxonomy" id="480658"/>
    <lineage>
        <taxon>Bacteria</taxon>
        <taxon>Pseudomonadati</taxon>
        <taxon>Pseudomonadota</taxon>
        <taxon>Betaproteobacteria</taxon>
        <taxon>Burkholderiales</taxon>
        <taxon>Burkholderiaceae</taxon>
        <taxon>Paraburkholderia</taxon>
    </lineage>
</organism>
<dbReference type="AlphaFoldDB" id="A0A4R8LHZ0"/>
<protein>
    <submittedName>
        <fullName evidence="1">GT2 family glycosyltransferase</fullName>
    </submittedName>
</protein>
<reference evidence="1 2" key="1">
    <citation type="submission" date="2019-03" db="EMBL/GenBank/DDBJ databases">
        <title>Genomic Encyclopedia of Type Strains, Phase III (KMG-III): the genomes of soil and plant-associated and newly described type strains.</title>
        <authorList>
            <person name="Whitman W."/>
        </authorList>
    </citation>
    <scope>NUCLEOTIDE SEQUENCE [LARGE SCALE GENOMIC DNA]</scope>
    <source>
        <strain evidence="1 2">LMG 29544</strain>
    </source>
</reference>
<dbReference type="OrthoDB" id="8841719at2"/>
<dbReference type="SUPFAM" id="SSF53448">
    <property type="entry name" value="Nucleotide-diphospho-sugar transferases"/>
    <property type="match status" value="1"/>
</dbReference>
<keyword evidence="2" id="KW-1185">Reference proteome</keyword>
<dbReference type="GO" id="GO:0016740">
    <property type="term" value="F:transferase activity"/>
    <property type="evidence" value="ECO:0007669"/>
    <property type="project" value="UniProtKB-KW"/>
</dbReference>
<dbReference type="Proteomes" id="UP000295509">
    <property type="component" value="Unassembled WGS sequence"/>
</dbReference>
<keyword evidence="1" id="KW-0808">Transferase</keyword>
<gene>
    <name evidence="1" type="ORF">BX592_11923</name>
</gene>